<protein>
    <submittedName>
        <fullName evidence="2">Uncharacterized protein</fullName>
    </submittedName>
</protein>
<name>A0A2A8LLB8_BACCE</name>
<dbReference type="Pfam" id="PF15525">
    <property type="entry name" value="DUF4652"/>
    <property type="match status" value="1"/>
</dbReference>
<keyword evidence="1" id="KW-1133">Transmembrane helix</keyword>
<dbReference type="InterPro" id="IPR028102">
    <property type="entry name" value="DUF4652"/>
</dbReference>
<dbReference type="Gene3D" id="2.40.128.660">
    <property type="entry name" value="Uncharacterised protein PF15525, DUF4652"/>
    <property type="match status" value="1"/>
</dbReference>
<keyword evidence="1" id="KW-0472">Membrane</keyword>
<dbReference type="EMBL" id="NTZF01000020">
    <property type="protein sequence ID" value="PES94094.1"/>
    <property type="molecule type" value="Genomic_DNA"/>
</dbReference>
<keyword evidence="1" id="KW-0812">Transmembrane</keyword>
<feature type="transmembrane region" description="Helical" evidence="1">
    <location>
        <begin position="6"/>
        <end position="26"/>
    </location>
</feature>
<evidence type="ECO:0000313" key="2">
    <source>
        <dbReference type="EMBL" id="PES94094.1"/>
    </source>
</evidence>
<evidence type="ECO:0000313" key="3">
    <source>
        <dbReference type="Proteomes" id="UP000220900"/>
    </source>
</evidence>
<sequence length="241" mass="27158">MKSRYLNTLLLGIIAVLIAIFVLGYFNIISLPQKKSVITKQIDTTNETNQQNSNKEKQEYKKNNELDIDETEVSLLAKNTKGEATPLWKSDSGTALDYEISPSGDKIILNSQVLADEPGELSLYDFKTDKRTIVEVDSIKKIGISNTQTCKSVTWIDDNHLLLVIGGAAGNSNHGGDLYTYNVQTKEFKLFKERPEKISYTKVVRNMDSFYFIGIQYTDDHNNEHTGYVETVSKNEISNSL</sequence>
<evidence type="ECO:0000256" key="1">
    <source>
        <dbReference type="SAM" id="Phobius"/>
    </source>
</evidence>
<organism evidence="2 3">
    <name type="scientific">Bacillus cereus</name>
    <dbReference type="NCBI Taxonomy" id="1396"/>
    <lineage>
        <taxon>Bacteria</taxon>
        <taxon>Bacillati</taxon>
        <taxon>Bacillota</taxon>
        <taxon>Bacilli</taxon>
        <taxon>Bacillales</taxon>
        <taxon>Bacillaceae</taxon>
        <taxon>Bacillus</taxon>
        <taxon>Bacillus cereus group</taxon>
    </lineage>
</organism>
<dbReference type="SUPFAM" id="SSF82171">
    <property type="entry name" value="DPP6 N-terminal domain-like"/>
    <property type="match status" value="1"/>
</dbReference>
<dbReference type="AlphaFoldDB" id="A0A2A8LLB8"/>
<dbReference type="RefSeq" id="WP_098268693.1">
    <property type="nucleotide sequence ID" value="NZ_JAVIVZ010000001.1"/>
</dbReference>
<accession>A0A2A8LLB8</accession>
<reference evidence="2 3" key="1">
    <citation type="submission" date="2017-09" db="EMBL/GenBank/DDBJ databases">
        <title>Large-scale bioinformatics analysis of Bacillus genomes uncovers conserved roles of natural products in bacterial physiology.</title>
        <authorList>
            <consortium name="Agbiome Team Llc"/>
            <person name="Bleich R.M."/>
            <person name="Grubbs K.J."/>
            <person name="Santa Maria K.C."/>
            <person name="Allen S.E."/>
            <person name="Farag S."/>
            <person name="Shank E.A."/>
            <person name="Bowers A."/>
        </authorList>
    </citation>
    <scope>NUCLEOTIDE SEQUENCE [LARGE SCALE GENOMIC DNA]</scope>
    <source>
        <strain evidence="2 3">AFS002368</strain>
    </source>
</reference>
<gene>
    <name evidence="2" type="ORF">CN491_18040</name>
</gene>
<proteinExistence type="predicted"/>
<dbReference type="Proteomes" id="UP000220900">
    <property type="component" value="Unassembled WGS sequence"/>
</dbReference>
<comment type="caution">
    <text evidence="2">The sequence shown here is derived from an EMBL/GenBank/DDBJ whole genome shotgun (WGS) entry which is preliminary data.</text>
</comment>